<keyword evidence="12" id="KW-0472">Membrane</keyword>
<evidence type="ECO:0000256" key="6">
    <source>
        <dbReference type="ARBA" id="ARBA00022801"/>
    </source>
</evidence>
<dbReference type="GO" id="GO:0005229">
    <property type="term" value="F:intracellularly calcium-gated chloride channel activity"/>
    <property type="evidence" value="ECO:0007669"/>
    <property type="project" value="InterPro"/>
</dbReference>
<keyword evidence="4" id="KW-0479">Metal-binding</keyword>
<organism evidence="14 15">
    <name type="scientific">Pyxicephalus adspersus</name>
    <name type="common">African bullfrog</name>
    <dbReference type="NCBI Taxonomy" id="30357"/>
    <lineage>
        <taxon>Eukaryota</taxon>
        <taxon>Metazoa</taxon>
        <taxon>Chordata</taxon>
        <taxon>Craniata</taxon>
        <taxon>Vertebrata</taxon>
        <taxon>Euteleostomi</taxon>
        <taxon>Amphibia</taxon>
        <taxon>Batrachia</taxon>
        <taxon>Anura</taxon>
        <taxon>Neobatrachia</taxon>
        <taxon>Ranoidea</taxon>
        <taxon>Pyxicephalidae</taxon>
        <taxon>Pyxicephalinae</taxon>
        <taxon>Pyxicephalus</taxon>
    </lineage>
</organism>
<evidence type="ECO:0000256" key="12">
    <source>
        <dbReference type="SAM" id="Phobius"/>
    </source>
</evidence>
<dbReference type="InterPro" id="IPR036465">
    <property type="entry name" value="vWFA_dom_sf"/>
</dbReference>
<evidence type="ECO:0000256" key="5">
    <source>
        <dbReference type="ARBA" id="ARBA00022729"/>
    </source>
</evidence>
<comment type="similarity">
    <text evidence="1">Belongs to the CLCR family.</text>
</comment>
<dbReference type="PROSITE" id="PS50234">
    <property type="entry name" value="VWFA"/>
    <property type="match status" value="1"/>
</dbReference>
<gene>
    <name evidence="14" type="ORF">GDO54_016394</name>
</gene>
<dbReference type="NCBIfam" id="NF041940">
    <property type="entry name" value="choice_anch_X"/>
    <property type="match status" value="1"/>
</dbReference>
<evidence type="ECO:0000256" key="1">
    <source>
        <dbReference type="ARBA" id="ARBA00006398"/>
    </source>
</evidence>
<evidence type="ECO:0000256" key="4">
    <source>
        <dbReference type="ARBA" id="ARBA00022723"/>
    </source>
</evidence>
<keyword evidence="3" id="KW-0645">Protease</keyword>
<feature type="compositionally biased region" description="Low complexity" evidence="11">
    <location>
        <begin position="922"/>
        <end position="931"/>
    </location>
</feature>
<reference evidence="14" key="1">
    <citation type="thesis" date="2020" institute="ProQuest LLC" country="789 East Eisenhower Parkway, Ann Arbor, MI, USA">
        <title>Comparative Genomics and Chromosome Evolution.</title>
        <authorList>
            <person name="Mudd A.B."/>
        </authorList>
    </citation>
    <scope>NUCLEOTIDE SEQUENCE</scope>
    <source>
        <strain evidence="14">1538</strain>
        <tissue evidence="14">Blood</tissue>
    </source>
</reference>
<keyword evidence="6" id="KW-0378">Hydrolase</keyword>
<dbReference type="GO" id="GO:0005886">
    <property type="term" value="C:plasma membrane"/>
    <property type="evidence" value="ECO:0007669"/>
    <property type="project" value="TreeGrafter"/>
</dbReference>
<protein>
    <recommendedName>
        <fullName evidence="13">VWFA domain-containing protein</fullName>
    </recommendedName>
</protein>
<dbReference type="InterPro" id="IPR013642">
    <property type="entry name" value="CLCA_N"/>
</dbReference>
<keyword evidence="10" id="KW-0868">Chloride</keyword>
<dbReference type="Proteomes" id="UP001181693">
    <property type="component" value="Unassembled WGS sequence"/>
</dbReference>
<dbReference type="InterPro" id="IPR051266">
    <property type="entry name" value="CLCR"/>
</dbReference>
<dbReference type="Pfam" id="PF13519">
    <property type="entry name" value="VWA_2"/>
    <property type="match status" value="1"/>
</dbReference>
<dbReference type="SUPFAM" id="SSF53300">
    <property type="entry name" value="vWA-like"/>
    <property type="match status" value="1"/>
</dbReference>
<dbReference type="InterPro" id="IPR004727">
    <property type="entry name" value="CLCA_chordata"/>
</dbReference>
<dbReference type="NCBIfam" id="TIGR00868">
    <property type="entry name" value="hCaCC"/>
    <property type="match status" value="1"/>
</dbReference>
<dbReference type="SMART" id="SM00327">
    <property type="entry name" value="VWA"/>
    <property type="match status" value="1"/>
</dbReference>
<evidence type="ECO:0000256" key="2">
    <source>
        <dbReference type="ARBA" id="ARBA00022448"/>
    </source>
</evidence>
<keyword evidence="12" id="KW-0812">Transmembrane</keyword>
<feature type="domain" description="VWFA" evidence="13">
    <location>
        <begin position="287"/>
        <end position="455"/>
    </location>
</feature>
<dbReference type="EMBL" id="DYDO01000009">
    <property type="protein sequence ID" value="DBA18107.1"/>
    <property type="molecule type" value="Genomic_DNA"/>
</dbReference>
<dbReference type="InterPro" id="IPR013783">
    <property type="entry name" value="Ig-like_fold"/>
</dbReference>
<feature type="region of interest" description="Disordered" evidence="11">
    <location>
        <begin position="908"/>
        <end position="939"/>
    </location>
</feature>
<dbReference type="GO" id="GO:0046872">
    <property type="term" value="F:metal ion binding"/>
    <property type="evidence" value="ECO:0007669"/>
    <property type="project" value="UniProtKB-KW"/>
</dbReference>
<keyword evidence="8" id="KW-0482">Metalloprotease</keyword>
<proteinExistence type="inferred from homology"/>
<evidence type="ECO:0000256" key="11">
    <source>
        <dbReference type="SAM" id="MobiDB-lite"/>
    </source>
</evidence>
<evidence type="ECO:0000313" key="15">
    <source>
        <dbReference type="Proteomes" id="UP001181693"/>
    </source>
</evidence>
<keyword evidence="7" id="KW-0862">Zinc</keyword>
<feature type="transmembrane region" description="Helical" evidence="12">
    <location>
        <begin position="946"/>
        <end position="971"/>
    </location>
</feature>
<dbReference type="Pfam" id="PF08434">
    <property type="entry name" value="CLCA"/>
    <property type="match status" value="1"/>
</dbReference>
<keyword evidence="9" id="KW-0325">Glycoprotein</keyword>
<name>A0AAV3A100_PYXAD</name>
<comment type="caution">
    <text evidence="14">The sequence shown here is derived from an EMBL/GenBank/DDBJ whole genome shotgun (WGS) entry which is preliminary data.</text>
</comment>
<evidence type="ECO:0000256" key="7">
    <source>
        <dbReference type="ARBA" id="ARBA00022833"/>
    </source>
</evidence>
<dbReference type="PANTHER" id="PTHR10579:SF169">
    <property type="entry name" value="CALCIUM-ACTIVATED CHLORIDE CHANNEL REGULATOR 1"/>
    <property type="match status" value="1"/>
</dbReference>
<dbReference type="PANTHER" id="PTHR10579">
    <property type="entry name" value="CALCIUM-ACTIVATED CHLORIDE CHANNEL REGULATOR"/>
    <property type="match status" value="1"/>
</dbReference>
<dbReference type="CDD" id="cd00198">
    <property type="entry name" value="vWFA"/>
    <property type="match status" value="1"/>
</dbReference>
<dbReference type="Gene3D" id="3.40.50.410">
    <property type="entry name" value="von Willebrand factor, type A domain"/>
    <property type="match status" value="1"/>
</dbReference>
<evidence type="ECO:0000256" key="10">
    <source>
        <dbReference type="ARBA" id="ARBA00023214"/>
    </source>
</evidence>
<evidence type="ECO:0000259" key="13">
    <source>
        <dbReference type="PROSITE" id="PS50234"/>
    </source>
</evidence>
<evidence type="ECO:0000256" key="3">
    <source>
        <dbReference type="ARBA" id="ARBA00022670"/>
    </source>
</evidence>
<keyword evidence="12" id="KW-1133">Transmembrane helix</keyword>
<keyword evidence="15" id="KW-1185">Reference proteome</keyword>
<dbReference type="AlphaFoldDB" id="A0AAV3A100"/>
<dbReference type="Gene3D" id="2.60.40.10">
    <property type="entry name" value="Immunoglobulins"/>
    <property type="match status" value="1"/>
</dbReference>
<evidence type="ECO:0000256" key="8">
    <source>
        <dbReference type="ARBA" id="ARBA00023049"/>
    </source>
</evidence>
<evidence type="ECO:0000256" key="9">
    <source>
        <dbReference type="ARBA" id="ARBA00023180"/>
    </source>
</evidence>
<keyword evidence="5" id="KW-0732">Signal</keyword>
<evidence type="ECO:0000313" key="14">
    <source>
        <dbReference type="EMBL" id="DBA18107.1"/>
    </source>
</evidence>
<keyword evidence="2" id="KW-0813">Transport</keyword>
<dbReference type="GO" id="GO:0008237">
    <property type="term" value="F:metallopeptidase activity"/>
    <property type="evidence" value="ECO:0007669"/>
    <property type="project" value="UniProtKB-KW"/>
</dbReference>
<dbReference type="GO" id="GO:0006508">
    <property type="term" value="P:proteolysis"/>
    <property type="evidence" value="ECO:0007669"/>
    <property type="project" value="UniProtKB-KW"/>
</dbReference>
<accession>A0AAV3A100</accession>
<dbReference type="InterPro" id="IPR002035">
    <property type="entry name" value="VWF_A"/>
</dbReference>
<sequence>MVTLKNGGYEDIVIAIHPGLPENTQLIQKVKVMVNEASQYLFIATKNRVFIRSAKILIPNTWSKQNYTKRKTETYDKADVIIAYPYLKYGDDPYTLQYGGCGEPGKYIHFTPNFILDDNLLSVYGPRGRVFVHEWAHLRWGVFDEYNFEKPFYVSTDLKVEATRCSRDILGVYIKKTDQCQGGSCNMRACYFDSNTGLYEEGCMFVPDKNQFVKQSIMYLQALPSVFEFCNASNHNIEAPTLQNRMCNSRSTWDVIINSTDFNSTFPINNSNIPVPSISLIQFRDRVITLVLDVSGSMGTFNRIQRLYQAAEIFVMQIVEAGSYVGIVRFSSTSEIATPLKQIKNYQDREALKSFLPKSAYGGTNICLGVLKGIEVNAKFDGSSYGTEIVLLSDGEDNFDTTLCYPDINKSGAIIHFITLGPDYTKSLLDVVHNTGGQEFSANDKVDTTSLIDAFSGISFENGDISQQAIQLESRAATLNQTDCLNGNIVIDSTIGNYTFFVVTWERAIPNITLQDPKGRIYTSIHFTSDTTSRSSRLEIPGTAKNGQWIYVICNIFTSSQSIGLIVNSKAADENVPPITVKAHMNTDKNNFPYPMVVYASVSQGLLPVKGANVTAIIEPVSGAPFVLELLDNGAGPDIVKNDGIYSKYFTQFTVNGRYSLKVRVESSDNKARLTLPRNRALYIPGYVDNGQVVMNPSRPEISKEDLNLGSFSRTASGGSFVVSNVPTGPLPDIYKPEKITDLVAQIEGDKIVLSWTATGDDLDQGNATSYDLRMSYNPRDLRESFYNSVQVNISNVTPLPAGTSEIFTFVPENVVIENGTILYFAIIAVDKVAQKSDVSNIAQAALFIPPTPAPTPEDKPDNQNSVILLTLISVFYDVPIPPNLLPTKTTSTVNSVTTTANTSKLTTVSSKPYSEPPTTPPKITSISASTKPTSEPSSTITTKTLTLTLIICAVLILICLLVCIVICICCRKKKNHRKHNC</sequence>